<organism evidence="7 8">
    <name type="scientific">Thelohanellus kitauei</name>
    <name type="common">Myxosporean</name>
    <dbReference type="NCBI Taxonomy" id="669202"/>
    <lineage>
        <taxon>Eukaryota</taxon>
        <taxon>Metazoa</taxon>
        <taxon>Cnidaria</taxon>
        <taxon>Myxozoa</taxon>
        <taxon>Myxosporea</taxon>
        <taxon>Bivalvulida</taxon>
        <taxon>Platysporina</taxon>
        <taxon>Myxobolidae</taxon>
        <taxon>Thelohanellus</taxon>
    </lineage>
</organism>
<evidence type="ECO:0000256" key="3">
    <source>
        <dbReference type="ARBA" id="ARBA00023163"/>
    </source>
</evidence>
<keyword evidence="4" id="KW-0539">Nucleus</keyword>
<evidence type="ECO:0000256" key="5">
    <source>
        <dbReference type="ARBA" id="ARBA00025730"/>
    </source>
</evidence>
<dbReference type="EMBL" id="JWZT01002581">
    <property type="protein sequence ID" value="KII69127.1"/>
    <property type="molecule type" value="Genomic_DNA"/>
</dbReference>
<evidence type="ECO:0000256" key="4">
    <source>
        <dbReference type="ARBA" id="ARBA00023242"/>
    </source>
</evidence>
<dbReference type="EMBL" id="JWZT01005236">
    <property type="protein sequence ID" value="KII61812.1"/>
    <property type="molecule type" value="Genomic_DNA"/>
</dbReference>
<dbReference type="GO" id="GO:0016251">
    <property type="term" value="F:RNA polymerase II general transcription initiation factor activity"/>
    <property type="evidence" value="ECO:0007669"/>
    <property type="project" value="TreeGrafter"/>
</dbReference>
<dbReference type="AlphaFoldDB" id="A0A0C2N5G8"/>
<sequence length="119" mass="13481">MPPKHQSSENNGESGKEIEKYLKKVSRHECVIPNELTSVILQSAGVNCEDENLVKIISLGAQKFITEILAECYEFNKNKDTGKAQRKEGQSANMTLTYEDLEFILRQKGIDVSHMPYFS</sequence>
<dbReference type="InterPro" id="IPR003923">
    <property type="entry name" value="TAF10"/>
</dbReference>
<evidence type="ECO:0000256" key="1">
    <source>
        <dbReference type="ARBA" id="ARBA00004123"/>
    </source>
</evidence>
<evidence type="ECO:0000313" key="7">
    <source>
        <dbReference type="EMBL" id="KII69127.1"/>
    </source>
</evidence>
<name>A0A0C2N5G8_THEKT</name>
<comment type="similarity">
    <text evidence="5">Belongs to the TAF10 family.</text>
</comment>
<reference evidence="7 8" key="1">
    <citation type="journal article" date="2014" name="Genome Biol. Evol.">
        <title>The genome of the myxosporean Thelohanellus kitauei shows adaptations to nutrient acquisition within its fish host.</title>
        <authorList>
            <person name="Yang Y."/>
            <person name="Xiong J."/>
            <person name="Zhou Z."/>
            <person name="Huo F."/>
            <person name="Miao W."/>
            <person name="Ran C."/>
            <person name="Liu Y."/>
            <person name="Zhang J."/>
            <person name="Feng J."/>
            <person name="Wang M."/>
            <person name="Wang M."/>
            <person name="Wang L."/>
            <person name="Yao B."/>
        </authorList>
    </citation>
    <scope>NUCLEOTIDE SEQUENCE [LARGE SCALE GENOMIC DNA]</scope>
    <source>
        <strain evidence="7">Wuqing</strain>
    </source>
</reference>
<comment type="caution">
    <text evidence="7">The sequence shown here is derived from an EMBL/GenBank/DDBJ whole genome shotgun (WGS) entry which is preliminary data.</text>
</comment>
<evidence type="ECO:0000313" key="8">
    <source>
        <dbReference type="Proteomes" id="UP000031668"/>
    </source>
</evidence>
<dbReference type="GO" id="GO:0003743">
    <property type="term" value="F:translation initiation factor activity"/>
    <property type="evidence" value="ECO:0007669"/>
    <property type="project" value="UniProtKB-KW"/>
</dbReference>
<evidence type="ECO:0000313" key="6">
    <source>
        <dbReference type="EMBL" id="KII61812.1"/>
    </source>
</evidence>
<keyword evidence="8" id="KW-1185">Reference proteome</keyword>
<keyword evidence="7" id="KW-0648">Protein biosynthesis</keyword>
<protein>
    <submittedName>
        <fullName evidence="7">Transcription initiation factor TFIID subunit 10</fullName>
    </submittedName>
</protein>
<gene>
    <name evidence="7" type="ORF">RF11_09015</name>
    <name evidence="6" type="ORF">RF11_10080</name>
</gene>
<dbReference type="OMA" id="QPMSANI"/>
<keyword evidence="3" id="KW-0804">Transcription</keyword>
<dbReference type="GO" id="GO:1990841">
    <property type="term" value="F:promoter-specific chromatin binding"/>
    <property type="evidence" value="ECO:0007669"/>
    <property type="project" value="TreeGrafter"/>
</dbReference>
<evidence type="ECO:0000256" key="2">
    <source>
        <dbReference type="ARBA" id="ARBA00023015"/>
    </source>
</evidence>
<keyword evidence="7" id="KW-0396">Initiation factor</keyword>
<dbReference type="GO" id="GO:0000124">
    <property type="term" value="C:SAGA complex"/>
    <property type="evidence" value="ECO:0007669"/>
    <property type="project" value="TreeGrafter"/>
</dbReference>
<accession>A0A0C2N5G8</accession>
<comment type="subcellular location">
    <subcellularLocation>
        <location evidence="1">Nucleus</location>
    </subcellularLocation>
</comment>
<dbReference type="PRINTS" id="PR01443">
    <property type="entry name" value="TFIID30KDSUB"/>
</dbReference>
<dbReference type="PANTHER" id="PTHR21242">
    <property type="entry name" value="TRANSCRIPTION INITIATION FACTOR TFIID SUBUNIT 10"/>
    <property type="match status" value="1"/>
</dbReference>
<dbReference type="PANTHER" id="PTHR21242:SF0">
    <property type="entry name" value="TRANSCRIPTION INITIATION FACTOR TFIID SUBUNIT 10"/>
    <property type="match status" value="1"/>
</dbReference>
<dbReference type="GO" id="GO:0006367">
    <property type="term" value="P:transcription initiation at RNA polymerase II promoter"/>
    <property type="evidence" value="ECO:0007669"/>
    <property type="project" value="TreeGrafter"/>
</dbReference>
<dbReference type="CDD" id="cd07982">
    <property type="entry name" value="HFD_TAF10"/>
    <property type="match status" value="1"/>
</dbReference>
<dbReference type="Pfam" id="PF03540">
    <property type="entry name" value="TAF10"/>
    <property type="match status" value="1"/>
</dbReference>
<dbReference type="OrthoDB" id="154356at2759"/>
<proteinExistence type="inferred from homology"/>
<dbReference type="Proteomes" id="UP000031668">
    <property type="component" value="Unassembled WGS sequence"/>
</dbReference>
<keyword evidence="2" id="KW-0805">Transcription regulation</keyword>
<dbReference type="GO" id="GO:0005669">
    <property type="term" value="C:transcription factor TFIID complex"/>
    <property type="evidence" value="ECO:0007669"/>
    <property type="project" value="TreeGrafter"/>
</dbReference>